<sequence length="112" mass="12757">MYIGIGPEKGKRVYERDAFGYACDRVLIGSDEEQETFMNLARGSGSVQEFASAVIEWYFSGNWLHDPSDNKKTSYIIRFQDNSLHGFYGTYFDAVELAKEMSRKNGMGFVVN</sequence>
<proteinExistence type="predicted"/>
<organism evidence="1 2">
    <name type="scientific">Mordavella massiliensis</name>
    <dbReference type="NCBI Taxonomy" id="1871024"/>
    <lineage>
        <taxon>Bacteria</taxon>
        <taxon>Bacillati</taxon>
        <taxon>Bacillota</taxon>
        <taxon>Clostridia</taxon>
        <taxon>Eubacteriales</taxon>
        <taxon>Clostridiaceae</taxon>
        <taxon>Mordavella</taxon>
    </lineage>
</organism>
<dbReference type="AlphaFoldDB" id="A0A938XCI2"/>
<evidence type="ECO:0000313" key="2">
    <source>
        <dbReference type="Proteomes" id="UP000705508"/>
    </source>
</evidence>
<protein>
    <submittedName>
        <fullName evidence="1">Uncharacterized protein</fullName>
    </submittedName>
</protein>
<dbReference type="EMBL" id="JACJKS010000023">
    <property type="protein sequence ID" value="MBM6949319.1"/>
    <property type="molecule type" value="Genomic_DNA"/>
</dbReference>
<accession>A0A938XCI2</accession>
<evidence type="ECO:0000313" key="1">
    <source>
        <dbReference type="EMBL" id="MBM6949319.1"/>
    </source>
</evidence>
<gene>
    <name evidence="1" type="ORF">H6A20_11790</name>
</gene>
<name>A0A938XCI2_9CLOT</name>
<dbReference type="RefSeq" id="WP_204907321.1">
    <property type="nucleotide sequence ID" value="NZ_JACJKS010000023.1"/>
</dbReference>
<reference evidence="1" key="1">
    <citation type="submission" date="2020-08" db="EMBL/GenBank/DDBJ databases">
        <authorList>
            <person name="Cejkova D."/>
            <person name="Kubasova T."/>
            <person name="Jahodarova E."/>
            <person name="Rychlik I."/>
        </authorList>
    </citation>
    <scope>NUCLEOTIDE SEQUENCE</scope>
    <source>
        <strain evidence="1">An582</strain>
    </source>
</reference>
<comment type="caution">
    <text evidence="1">The sequence shown here is derived from an EMBL/GenBank/DDBJ whole genome shotgun (WGS) entry which is preliminary data.</text>
</comment>
<reference evidence="1" key="2">
    <citation type="journal article" date="2021" name="Sci. Rep.">
        <title>The distribution of antibiotic resistance genes in chicken gut microbiota commensals.</title>
        <authorList>
            <person name="Juricova H."/>
            <person name="Matiasovicova J."/>
            <person name="Kubasova T."/>
            <person name="Cejkova D."/>
            <person name="Rychlik I."/>
        </authorList>
    </citation>
    <scope>NUCLEOTIDE SEQUENCE</scope>
    <source>
        <strain evidence="1">An582</strain>
    </source>
</reference>
<dbReference type="Proteomes" id="UP000705508">
    <property type="component" value="Unassembled WGS sequence"/>
</dbReference>